<feature type="domain" description="ABC transmembrane type-1" evidence="12">
    <location>
        <begin position="275"/>
        <end position="563"/>
    </location>
</feature>
<evidence type="ECO:0000256" key="7">
    <source>
        <dbReference type="ARBA" id="ARBA00023136"/>
    </source>
</evidence>
<sequence>MYVLNILRLVSPAVVLPFALSLFTPPPAAPIELPGIRPIVTQRIIPRRLFILLLLTVVSTTYLVDGAVFVAQTTIQKDWSGQTGTAWAVYSLANVILWAGTSVLVSWKSAYGRNGLVLQALFGWISECVVLGFQARDVSHSYRPSVYIILHLVFIALRVISLPILVWAVSSPIVTYQPVTPAEETETDPLLASAATNGDGYGALEPNSQSSAQAKGTPPNGTSGDGTPVNGSKPDGPKSPPPPHEQTWKQWFARFMKIVPYLWPRNSRKLQLLALACLVLLILGRGVNVLVPQLLGRVVRALGTYDGDGERISPWGYLAAYIVLRLCQGGSGMLAVMQNMLWAPVMQYSDREMSNMCFNHLLDLSLSFHTKRKTGEVLRILDRGSAINSFFQTLLFSVLPVLFDITIAIAVFYFVYGPLLAAIIGIVMFSYIFVSITLTTWRTKLRREMNDRDVITRGIHTDVLMNWETVKYFTSEARESARYRKAIQEYQVKEYQVVGSLNLLNLTQNFIITAGLLAGSLVVSYRISQGRADASEFVVFITYLGQLYAPLHMLGMIYRQLNSGMVDAEKLLRLLEEETEIVDRPSATDLVITDGVIEFRDVHFSYDGKVKALDGVSFKVEKGSSIALVGESGSGKSYAISTILRLLFRFYEIGSGAILIDGQDIRDVTQVSLRRALGVVPQESVLWNDTIEFNIGYGREGASKEEIIQAAKAARLHDRIMSFPEQYNTVVGERGVRLSGGEKQRVALARTILKEPSILVLDEVGLREESDRALVDSSQATSALDTENERFVQQALEKLAEGRSSLMIAHRLSTIVSCDQIIVMRNGKIIERGNHKELLARDDGVFAGMWNQQITIDDKMAEEATAAKGEKLVNVKIPDELYRK</sequence>
<evidence type="ECO:0000256" key="9">
    <source>
        <dbReference type="SAM" id="MobiDB-lite"/>
    </source>
</evidence>
<feature type="domain" description="ABC transporter" evidence="11">
    <location>
        <begin position="597"/>
        <end position="851"/>
    </location>
</feature>
<evidence type="ECO:0000256" key="2">
    <source>
        <dbReference type="ARBA" id="ARBA00022448"/>
    </source>
</evidence>
<dbReference type="OrthoDB" id="6500128at2759"/>
<keyword evidence="4" id="KW-0547">Nucleotide-binding</keyword>
<dbReference type="InterPro" id="IPR003439">
    <property type="entry name" value="ABC_transporter-like_ATP-bd"/>
</dbReference>
<keyword evidence="14" id="KW-1185">Reference proteome</keyword>
<keyword evidence="7 10" id="KW-0472">Membrane</keyword>
<evidence type="ECO:0000256" key="5">
    <source>
        <dbReference type="ARBA" id="ARBA00022840"/>
    </source>
</evidence>
<feature type="transmembrane region" description="Helical" evidence="10">
    <location>
        <begin position="420"/>
        <end position="441"/>
    </location>
</feature>
<feature type="transmembrane region" description="Helical" evidence="10">
    <location>
        <begin position="393"/>
        <end position="414"/>
    </location>
</feature>
<feature type="transmembrane region" description="Helical" evidence="10">
    <location>
        <begin position="49"/>
        <end position="75"/>
    </location>
</feature>
<keyword evidence="5" id="KW-0067">ATP-binding</keyword>
<dbReference type="SUPFAM" id="SSF52540">
    <property type="entry name" value="P-loop containing nucleoside triphosphate hydrolases"/>
    <property type="match status" value="1"/>
</dbReference>
<feature type="transmembrane region" description="Helical" evidence="10">
    <location>
        <begin position="87"/>
        <end position="107"/>
    </location>
</feature>
<dbReference type="SUPFAM" id="SSF90123">
    <property type="entry name" value="ABC transporter transmembrane region"/>
    <property type="match status" value="1"/>
</dbReference>
<accession>A0A8H3TQP0</accession>
<keyword evidence="2" id="KW-0813">Transport</keyword>
<dbReference type="PROSITE" id="PS50893">
    <property type="entry name" value="ABC_TRANSPORTER_2"/>
    <property type="match status" value="1"/>
</dbReference>
<comment type="subcellular location">
    <subcellularLocation>
        <location evidence="1">Membrane</location>
        <topology evidence="1">Multi-pass membrane protein</topology>
    </subcellularLocation>
</comment>
<evidence type="ECO:0000313" key="13">
    <source>
        <dbReference type="EMBL" id="GHJ85457.1"/>
    </source>
</evidence>
<feature type="transmembrane region" description="Helical" evidence="10">
    <location>
        <begin position="272"/>
        <end position="295"/>
    </location>
</feature>
<evidence type="ECO:0000259" key="12">
    <source>
        <dbReference type="PROSITE" id="PS50929"/>
    </source>
</evidence>
<dbReference type="InterPro" id="IPR017871">
    <property type="entry name" value="ABC_transporter-like_CS"/>
</dbReference>
<dbReference type="Pfam" id="PF00664">
    <property type="entry name" value="ABC_membrane"/>
    <property type="match status" value="1"/>
</dbReference>
<feature type="transmembrane region" description="Helical" evidence="10">
    <location>
        <begin position="116"/>
        <end position="135"/>
    </location>
</feature>
<evidence type="ECO:0000256" key="4">
    <source>
        <dbReference type="ARBA" id="ARBA00022741"/>
    </source>
</evidence>
<evidence type="ECO:0000256" key="8">
    <source>
        <dbReference type="ARBA" id="ARBA00024363"/>
    </source>
</evidence>
<evidence type="ECO:0000259" key="11">
    <source>
        <dbReference type="PROSITE" id="PS50893"/>
    </source>
</evidence>
<dbReference type="PROSITE" id="PS00211">
    <property type="entry name" value="ABC_TRANSPORTER_1"/>
    <property type="match status" value="1"/>
</dbReference>
<dbReference type="Proteomes" id="UP000620104">
    <property type="component" value="Unassembled WGS sequence"/>
</dbReference>
<dbReference type="InterPro" id="IPR036640">
    <property type="entry name" value="ABC1_TM_sf"/>
</dbReference>
<dbReference type="InterPro" id="IPR039421">
    <property type="entry name" value="Type_1_exporter"/>
</dbReference>
<dbReference type="SMART" id="SM00382">
    <property type="entry name" value="AAA"/>
    <property type="match status" value="1"/>
</dbReference>
<dbReference type="PROSITE" id="PS50929">
    <property type="entry name" value="ABC_TM1F"/>
    <property type="match status" value="1"/>
</dbReference>
<keyword evidence="3 10" id="KW-0812">Transmembrane</keyword>
<dbReference type="Pfam" id="PF00005">
    <property type="entry name" value="ABC_tran"/>
    <property type="match status" value="1"/>
</dbReference>
<dbReference type="GO" id="GO:0016020">
    <property type="term" value="C:membrane"/>
    <property type="evidence" value="ECO:0007669"/>
    <property type="project" value="UniProtKB-SubCell"/>
</dbReference>
<evidence type="ECO:0000313" key="14">
    <source>
        <dbReference type="Proteomes" id="UP000620104"/>
    </source>
</evidence>
<evidence type="ECO:0000256" key="1">
    <source>
        <dbReference type="ARBA" id="ARBA00004141"/>
    </source>
</evidence>
<dbReference type="InterPro" id="IPR003593">
    <property type="entry name" value="AAA+_ATPase"/>
</dbReference>
<dbReference type="EMBL" id="BLZA01000011">
    <property type="protein sequence ID" value="GHJ85457.1"/>
    <property type="molecule type" value="Genomic_DNA"/>
</dbReference>
<feature type="transmembrane region" description="Helical" evidence="10">
    <location>
        <begin position="537"/>
        <end position="558"/>
    </location>
</feature>
<feature type="transmembrane region" description="Helical" evidence="10">
    <location>
        <begin position="315"/>
        <end position="337"/>
    </location>
</feature>
<proteinExistence type="inferred from homology"/>
<keyword evidence="6 10" id="KW-1133">Transmembrane helix</keyword>
<evidence type="ECO:0000256" key="3">
    <source>
        <dbReference type="ARBA" id="ARBA00022692"/>
    </source>
</evidence>
<dbReference type="GO" id="GO:0016887">
    <property type="term" value="F:ATP hydrolysis activity"/>
    <property type="evidence" value="ECO:0007669"/>
    <property type="project" value="InterPro"/>
</dbReference>
<protein>
    <recommendedName>
        <fullName evidence="15">ABC transporter ATP-binding protein/permease</fullName>
    </recommendedName>
</protein>
<feature type="compositionally biased region" description="Polar residues" evidence="9">
    <location>
        <begin position="206"/>
        <end position="222"/>
    </location>
</feature>
<dbReference type="Gene3D" id="3.40.50.300">
    <property type="entry name" value="P-loop containing nucleotide triphosphate hydrolases"/>
    <property type="match status" value="1"/>
</dbReference>
<name>A0A8H3TQP0_9TREE</name>
<evidence type="ECO:0000256" key="10">
    <source>
        <dbReference type="SAM" id="Phobius"/>
    </source>
</evidence>
<evidence type="ECO:0008006" key="15">
    <source>
        <dbReference type="Google" id="ProtNLM"/>
    </source>
</evidence>
<dbReference type="InterPro" id="IPR027417">
    <property type="entry name" value="P-loop_NTPase"/>
</dbReference>
<comment type="caution">
    <text evidence="13">The sequence shown here is derived from an EMBL/GenBank/DDBJ whole genome shotgun (WGS) entry which is preliminary data.</text>
</comment>
<dbReference type="CDD" id="cd18583">
    <property type="entry name" value="ABC_6TM_HMT1"/>
    <property type="match status" value="1"/>
</dbReference>
<dbReference type="FunFam" id="3.40.50.300:FF:000287">
    <property type="entry name" value="Multidrug ABC transporter ATP-binding protein"/>
    <property type="match status" value="1"/>
</dbReference>
<dbReference type="InterPro" id="IPR011527">
    <property type="entry name" value="ABC1_TM_dom"/>
</dbReference>
<gene>
    <name evidence="13" type="ORF">NliqN6_1859</name>
</gene>
<feature type="transmembrane region" description="Helical" evidence="10">
    <location>
        <begin position="147"/>
        <end position="169"/>
    </location>
</feature>
<organism evidence="13 14">
    <name type="scientific">Naganishia liquefaciens</name>
    <dbReference type="NCBI Taxonomy" id="104408"/>
    <lineage>
        <taxon>Eukaryota</taxon>
        <taxon>Fungi</taxon>
        <taxon>Dikarya</taxon>
        <taxon>Basidiomycota</taxon>
        <taxon>Agaricomycotina</taxon>
        <taxon>Tremellomycetes</taxon>
        <taxon>Filobasidiales</taxon>
        <taxon>Filobasidiaceae</taxon>
        <taxon>Naganishia</taxon>
    </lineage>
</organism>
<evidence type="ECO:0000256" key="6">
    <source>
        <dbReference type="ARBA" id="ARBA00022989"/>
    </source>
</evidence>
<comment type="similarity">
    <text evidence="8">Belongs to the ABC transporter superfamily. ABCB family. Heavy Metal importer (TC 3.A.1.210) subfamily.</text>
</comment>
<dbReference type="PANTHER" id="PTHR24221:SF648">
    <property type="entry name" value="ABC-TYPE TRANSPORTER ATR1"/>
    <property type="match status" value="1"/>
</dbReference>
<dbReference type="GO" id="GO:0140359">
    <property type="term" value="F:ABC-type transporter activity"/>
    <property type="evidence" value="ECO:0007669"/>
    <property type="project" value="InterPro"/>
</dbReference>
<dbReference type="Gene3D" id="1.20.1560.10">
    <property type="entry name" value="ABC transporter type 1, transmembrane domain"/>
    <property type="match status" value="1"/>
</dbReference>
<dbReference type="AlphaFoldDB" id="A0A8H3TQP0"/>
<reference evidence="13" key="1">
    <citation type="submission" date="2020-07" db="EMBL/GenBank/DDBJ databases">
        <title>Draft Genome Sequence of a Deep-Sea Yeast, Naganishia (Cryptococcus) liquefaciens strain N6.</title>
        <authorList>
            <person name="Han Y.W."/>
            <person name="Kajitani R."/>
            <person name="Morimoto H."/>
            <person name="Parhat M."/>
            <person name="Tsubouchi H."/>
            <person name="Bakenova O."/>
            <person name="Ogata M."/>
            <person name="Argunhan B."/>
            <person name="Aoki R."/>
            <person name="Kajiwara S."/>
            <person name="Itoh T."/>
            <person name="Iwasaki H."/>
        </authorList>
    </citation>
    <scope>NUCLEOTIDE SEQUENCE</scope>
    <source>
        <strain evidence="13">N6</strain>
    </source>
</reference>
<dbReference type="GO" id="GO:0005524">
    <property type="term" value="F:ATP binding"/>
    <property type="evidence" value="ECO:0007669"/>
    <property type="project" value="UniProtKB-KW"/>
</dbReference>
<feature type="region of interest" description="Disordered" evidence="9">
    <location>
        <begin position="202"/>
        <end position="245"/>
    </location>
</feature>
<dbReference type="PANTHER" id="PTHR24221">
    <property type="entry name" value="ATP-BINDING CASSETTE SUB-FAMILY B"/>
    <property type="match status" value="1"/>
</dbReference>